<keyword evidence="2" id="KW-1185">Reference proteome</keyword>
<accession>B9RVL3</accession>
<reference evidence="2" key="1">
    <citation type="journal article" date="2010" name="Nat. Biotechnol.">
        <title>Draft genome sequence of the oilseed species Ricinus communis.</title>
        <authorList>
            <person name="Chan A.P."/>
            <person name="Crabtree J."/>
            <person name="Zhao Q."/>
            <person name="Lorenzi H."/>
            <person name="Orvis J."/>
            <person name="Puiu D."/>
            <person name="Melake-Berhan A."/>
            <person name="Jones K.M."/>
            <person name="Redman J."/>
            <person name="Chen G."/>
            <person name="Cahoon E.B."/>
            <person name="Gedil M."/>
            <person name="Stanke M."/>
            <person name="Haas B.J."/>
            <person name="Wortman J.R."/>
            <person name="Fraser-Liggett C.M."/>
            <person name="Ravel J."/>
            <person name="Rabinowicz P.D."/>
        </authorList>
    </citation>
    <scope>NUCLEOTIDE SEQUENCE [LARGE SCALE GENOMIC DNA]</scope>
    <source>
        <strain evidence="2">cv. Hale</strain>
    </source>
</reference>
<sequence length="76" mass="8797">MSFKFVIWASRVIYLHGIPVAKEWIICKNAWTSLLACLHAWSNMYHGAHISHLEDVRSYHCPIFLNSSSNVLRLRG</sequence>
<dbReference type="Proteomes" id="UP000008311">
    <property type="component" value="Unassembled WGS sequence"/>
</dbReference>
<name>B9RVL3_RICCO</name>
<proteinExistence type="predicted"/>
<organism evidence="1 2">
    <name type="scientific">Ricinus communis</name>
    <name type="common">Castor bean</name>
    <dbReference type="NCBI Taxonomy" id="3988"/>
    <lineage>
        <taxon>Eukaryota</taxon>
        <taxon>Viridiplantae</taxon>
        <taxon>Streptophyta</taxon>
        <taxon>Embryophyta</taxon>
        <taxon>Tracheophyta</taxon>
        <taxon>Spermatophyta</taxon>
        <taxon>Magnoliopsida</taxon>
        <taxon>eudicotyledons</taxon>
        <taxon>Gunneridae</taxon>
        <taxon>Pentapetalae</taxon>
        <taxon>rosids</taxon>
        <taxon>fabids</taxon>
        <taxon>Malpighiales</taxon>
        <taxon>Euphorbiaceae</taxon>
        <taxon>Acalyphoideae</taxon>
        <taxon>Acalypheae</taxon>
        <taxon>Ricinus</taxon>
    </lineage>
</organism>
<dbReference type="EMBL" id="EQ973821">
    <property type="protein sequence ID" value="EEF44589.1"/>
    <property type="molecule type" value="Genomic_DNA"/>
</dbReference>
<dbReference type="InParanoid" id="B9RVL3"/>
<evidence type="ECO:0000313" key="1">
    <source>
        <dbReference type="EMBL" id="EEF44589.1"/>
    </source>
</evidence>
<gene>
    <name evidence="1" type="ORF">RCOM_0964710</name>
</gene>
<protein>
    <submittedName>
        <fullName evidence="1">Uncharacterized protein</fullName>
    </submittedName>
</protein>
<dbReference type="AlphaFoldDB" id="B9RVL3"/>
<evidence type="ECO:0000313" key="2">
    <source>
        <dbReference type="Proteomes" id="UP000008311"/>
    </source>
</evidence>